<dbReference type="RefSeq" id="WP_380530647.1">
    <property type="nucleotide sequence ID" value="NZ_JBHFAB010000001.1"/>
</dbReference>
<sequence>MPDEETPEAMTPEAEVPGAVVRQAAASTGRPGLVFDDPLNRPSRDDTDRGWGGDAESGRDEAWYRRETPPHHGG</sequence>
<feature type="compositionally biased region" description="Basic and acidic residues" evidence="1">
    <location>
        <begin position="38"/>
        <end position="74"/>
    </location>
</feature>
<organism evidence="2 3">
    <name type="scientific">Streptacidiphilus cavernicola</name>
    <dbReference type="NCBI Taxonomy" id="3342716"/>
    <lineage>
        <taxon>Bacteria</taxon>
        <taxon>Bacillati</taxon>
        <taxon>Actinomycetota</taxon>
        <taxon>Actinomycetes</taxon>
        <taxon>Kitasatosporales</taxon>
        <taxon>Streptomycetaceae</taxon>
        <taxon>Streptacidiphilus</taxon>
    </lineage>
</organism>
<evidence type="ECO:0000256" key="1">
    <source>
        <dbReference type="SAM" id="MobiDB-lite"/>
    </source>
</evidence>
<protein>
    <submittedName>
        <fullName evidence="2">Uncharacterized protein</fullName>
    </submittedName>
</protein>
<evidence type="ECO:0000313" key="2">
    <source>
        <dbReference type="EMBL" id="MFC1415257.1"/>
    </source>
</evidence>
<accession>A0ABV6VND7</accession>
<evidence type="ECO:0000313" key="3">
    <source>
        <dbReference type="Proteomes" id="UP001592531"/>
    </source>
</evidence>
<dbReference type="EMBL" id="JBHFAB010000001">
    <property type="protein sequence ID" value="MFC1415257.1"/>
    <property type="molecule type" value="Genomic_DNA"/>
</dbReference>
<feature type="region of interest" description="Disordered" evidence="1">
    <location>
        <begin position="24"/>
        <end position="74"/>
    </location>
</feature>
<gene>
    <name evidence="2" type="ORF">ACEZDE_01155</name>
</gene>
<proteinExistence type="predicted"/>
<keyword evidence="3" id="KW-1185">Reference proteome</keyword>
<comment type="caution">
    <text evidence="2">The sequence shown here is derived from an EMBL/GenBank/DDBJ whole genome shotgun (WGS) entry which is preliminary data.</text>
</comment>
<reference evidence="2 3" key="1">
    <citation type="submission" date="2024-09" db="EMBL/GenBank/DDBJ databases">
        <authorList>
            <person name="Lee S.D."/>
        </authorList>
    </citation>
    <scope>NUCLEOTIDE SEQUENCE [LARGE SCALE GENOMIC DNA]</scope>
    <source>
        <strain evidence="2 3">N8-3</strain>
    </source>
</reference>
<dbReference type="Proteomes" id="UP001592531">
    <property type="component" value="Unassembled WGS sequence"/>
</dbReference>
<name>A0ABV6VND7_9ACTN</name>